<reference evidence="2 3" key="1">
    <citation type="submission" date="2021-03" db="EMBL/GenBank/DDBJ databases">
        <title>Actinomadura violae sp. nov., isolated from lichen in Thailand.</title>
        <authorList>
            <person name="Kanchanasin P."/>
            <person name="Saeng-In P."/>
            <person name="Phongsopitanun W."/>
            <person name="Yuki M."/>
            <person name="Kudo T."/>
            <person name="Ohkuma M."/>
            <person name="Tanasupawat S."/>
        </authorList>
    </citation>
    <scope>NUCLEOTIDE SEQUENCE [LARGE SCALE GENOMIC DNA]</scope>
    <source>
        <strain evidence="2 3">LCR2-06</strain>
    </source>
</reference>
<name>A0ABS3S572_9ACTN</name>
<dbReference type="RefSeq" id="WP_208250501.1">
    <property type="nucleotide sequence ID" value="NZ_JAGEPF010000033.1"/>
</dbReference>
<feature type="region of interest" description="Disordered" evidence="1">
    <location>
        <begin position="58"/>
        <end position="99"/>
    </location>
</feature>
<evidence type="ECO:0000256" key="1">
    <source>
        <dbReference type="SAM" id="MobiDB-lite"/>
    </source>
</evidence>
<gene>
    <name evidence="2" type="ORF">J4709_41885</name>
</gene>
<dbReference type="Proteomes" id="UP000680206">
    <property type="component" value="Unassembled WGS sequence"/>
</dbReference>
<evidence type="ECO:0000313" key="2">
    <source>
        <dbReference type="EMBL" id="MBO2464141.1"/>
    </source>
</evidence>
<keyword evidence="3" id="KW-1185">Reference proteome</keyword>
<accession>A0ABS3S572</accession>
<proteinExistence type="predicted"/>
<sequence>MLGWRSAPDVAAPFESNYLSGTAIAVRPDLYPTGSAGNLLGYELLIVRDVLAECGGVVRWGGDDPKQPKEGPFPDRRAPRRQGPAAGRQEVPRLVRGARRRPGTMIGLWRAAIDLEHRQRH</sequence>
<dbReference type="EMBL" id="JAGEPF010000033">
    <property type="protein sequence ID" value="MBO2464141.1"/>
    <property type="molecule type" value="Genomic_DNA"/>
</dbReference>
<comment type="caution">
    <text evidence="2">The sequence shown here is derived from an EMBL/GenBank/DDBJ whole genome shotgun (WGS) entry which is preliminary data.</text>
</comment>
<evidence type="ECO:0000313" key="3">
    <source>
        <dbReference type="Proteomes" id="UP000680206"/>
    </source>
</evidence>
<feature type="compositionally biased region" description="Basic and acidic residues" evidence="1">
    <location>
        <begin position="61"/>
        <end position="77"/>
    </location>
</feature>
<protein>
    <submittedName>
        <fullName evidence="2">Uncharacterized protein</fullName>
    </submittedName>
</protein>
<organism evidence="2 3">
    <name type="scientific">Actinomadura violacea</name>
    <dbReference type="NCBI Taxonomy" id="2819934"/>
    <lineage>
        <taxon>Bacteria</taxon>
        <taxon>Bacillati</taxon>
        <taxon>Actinomycetota</taxon>
        <taxon>Actinomycetes</taxon>
        <taxon>Streptosporangiales</taxon>
        <taxon>Thermomonosporaceae</taxon>
        <taxon>Actinomadura</taxon>
    </lineage>
</organism>